<dbReference type="RefSeq" id="YP_008004325.1">
    <property type="nucleotide sequence ID" value="NC_021248.1"/>
</dbReference>
<dbReference type="GeneID" id="15613245"/>
<organismHost>
    <name type="scientific">Choristoneura fumiferana</name>
    <name type="common">Spruce budworm moth</name>
    <name type="synonym">Archips fumiferana</name>
    <dbReference type="NCBI Taxonomy" id="7141"/>
</organismHost>
<gene>
    <name evidence="2" type="ORF">CHBEV_255</name>
</gene>
<dbReference type="Proteomes" id="UP000792220">
    <property type="component" value="Genome"/>
</dbReference>
<reference evidence="2" key="1">
    <citation type="journal article" date="2013" name="J. Virol.">
        <title>New Insights into the Evolution of Entomopoxvirinae from the Complete Genome Sequences of Four Entomopoxviruses Infecting Adoxophyes honmai, Choristoneura biennis, Choristoneura rosaceana, and Mythimna separata.</title>
        <authorList>
            <person name="Theze J."/>
            <person name="Takatsuka J."/>
            <person name="Li Z."/>
            <person name="Gallais J."/>
            <person name="Doucet D."/>
            <person name="Arif B."/>
            <person name="Nakai M."/>
            <person name="Herniou E.A."/>
        </authorList>
    </citation>
    <scope>NUCLEOTIDE SEQUENCE</scope>
</reference>
<dbReference type="KEGG" id="vg:15613245"/>
<dbReference type="PROSITE" id="PS50280">
    <property type="entry name" value="SET"/>
    <property type="match status" value="1"/>
</dbReference>
<dbReference type="InterPro" id="IPR046341">
    <property type="entry name" value="SET_dom_sf"/>
</dbReference>
<organism evidence="2 3">
    <name type="scientific">Choristoneura biennis entomopoxvirus</name>
    <name type="common">CbEPV</name>
    <dbReference type="NCBI Taxonomy" id="10288"/>
    <lineage>
        <taxon>Viruses</taxon>
        <taxon>Varidnaviria</taxon>
        <taxon>Bamfordvirae</taxon>
        <taxon>Nucleocytoviricota</taxon>
        <taxon>Pokkesviricetes</taxon>
        <taxon>Chitovirales</taxon>
        <taxon>Poxviridae</taxon>
        <taxon>Entomopoxvirinae</taxon>
        <taxon>Betaentomopoxvirus</taxon>
        <taxon>Betaentomopoxvirus cbiennis</taxon>
    </lineage>
</organism>
<dbReference type="EMBL" id="HF679132">
    <property type="protein sequence ID" value="CCU55823.1"/>
    <property type="molecule type" value="Genomic_DNA"/>
</dbReference>
<dbReference type="OrthoDB" id="31968at10239"/>
<evidence type="ECO:0000313" key="3">
    <source>
        <dbReference type="Proteomes" id="UP000792220"/>
    </source>
</evidence>
<accession>A0A916KPV0</accession>
<proteinExistence type="predicted"/>
<dbReference type="SUPFAM" id="SSF82199">
    <property type="entry name" value="SET domain"/>
    <property type="match status" value="1"/>
</dbReference>
<feature type="domain" description="SET" evidence="1">
    <location>
        <begin position="163"/>
        <end position="297"/>
    </location>
</feature>
<evidence type="ECO:0000259" key="1">
    <source>
        <dbReference type="PROSITE" id="PS50280"/>
    </source>
</evidence>
<dbReference type="Gene3D" id="2.170.270.10">
    <property type="entry name" value="SET domain"/>
    <property type="match status" value="1"/>
</dbReference>
<dbReference type="InterPro" id="IPR001214">
    <property type="entry name" value="SET_dom"/>
</dbReference>
<dbReference type="Pfam" id="PF00856">
    <property type="entry name" value="SET"/>
    <property type="match status" value="1"/>
</dbReference>
<keyword evidence="3" id="KW-1185">Reference proteome</keyword>
<evidence type="ECO:0000313" key="2">
    <source>
        <dbReference type="EMBL" id="CCU55823.1"/>
    </source>
</evidence>
<sequence length="336" mass="40211">MNDKINNTLSDKYNYLYVKYLKTLKNILDVYLKSDDYIYIFKNFIKVVNDNEEFINNVNEYNDNIFKLFKNYKLPYHLNNQIIFLKYIIRYNKTVLALHILKLNTLKHRRYNNDYNKIYPFIDYFGNEIIIAKIQNNKYYSCELVKPYIYKNKTSDQRNDLYNHLSVKIIEDINSKLYNQYGVFTNKNIKKNECIGVHGGIIFESKLIENFIKYGYNQDYIIYINEDYLLDGINIISKINSIFYKDNNGIWKECSYGYNAKAIPFSCITFDGKILRIYAIFTIKNIKKNEQIFMSYNYNPNSVNLAIDTSNYVKNTNIKSVINQMIDSYNQVLKYN</sequence>
<name>A0A916KPV0_CBEPV</name>
<protein>
    <submittedName>
        <fullName evidence="2">Type III effector protein</fullName>
    </submittedName>
</protein>